<name>A0A1H8Y705_9FIRM</name>
<evidence type="ECO:0000313" key="1">
    <source>
        <dbReference type="EMBL" id="SEP47298.1"/>
    </source>
</evidence>
<accession>A0A1H8Y705</accession>
<reference evidence="1 2" key="1">
    <citation type="submission" date="2016-10" db="EMBL/GenBank/DDBJ databases">
        <authorList>
            <person name="de Groot N.N."/>
        </authorList>
    </citation>
    <scope>NUCLEOTIDE SEQUENCE [LARGE SCALE GENOMIC DNA]</scope>
    <source>
        <strain evidence="1 2">DSM 13305</strain>
    </source>
</reference>
<keyword evidence="2" id="KW-1185">Reference proteome</keyword>
<dbReference type="AlphaFoldDB" id="A0A1H8Y705"/>
<sequence>MPTKLDVEIEKIDTWPTDFLEVATQNKKLILFYHQESKRIDYLCREDVVLRTRPPVNKYKNGYDTLVQSLNEVLNKYNIIGYHCTRLTPTEISAIYREGMKVLSPDLIRSRLNSAREHGHLSQTEFEYLANSPKIKANLHNLHGTRTGNLWFCPNRSTLKECSAVYRLFRSWGGEAMYCGHENDGHILGTLRTIGVPCIVKCSIPISDADQYPPNYVERFLSYFISKDIEYPEPSAGFDMYIKRDLKVSEVLKVIDLFNPTFEALTDCKAWHEQCKIHPEQF</sequence>
<dbReference type="EMBL" id="FODY01000044">
    <property type="protein sequence ID" value="SEP47298.1"/>
    <property type="molecule type" value="Genomic_DNA"/>
</dbReference>
<proteinExistence type="predicted"/>
<dbReference type="Proteomes" id="UP000198847">
    <property type="component" value="Unassembled WGS sequence"/>
</dbReference>
<protein>
    <submittedName>
        <fullName evidence="1">Uncharacterized protein</fullName>
    </submittedName>
</protein>
<gene>
    <name evidence="1" type="ORF">SAMN04490178_1441</name>
</gene>
<organism evidence="1 2">
    <name type="scientific">Propionispora vibrioides</name>
    <dbReference type="NCBI Taxonomy" id="112903"/>
    <lineage>
        <taxon>Bacteria</taxon>
        <taxon>Bacillati</taxon>
        <taxon>Bacillota</taxon>
        <taxon>Negativicutes</taxon>
        <taxon>Selenomonadales</taxon>
        <taxon>Sporomusaceae</taxon>
        <taxon>Propionispora</taxon>
    </lineage>
</organism>
<evidence type="ECO:0000313" key="2">
    <source>
        <dbReference type="Proteomes" id="UP000198847"/>
    </source>
</evidence>